<dbReference type="PANTHER" id="PTHR43306">
    <property type="entry name" value="7,8-DIHYDRO-6-HYDROXYMETHYLPTERIN DIMETHYLTRANSFERASE"/>
    <property type="match status" value="1"/>
</dbReference>
<evidence type="ECO:0000256" key="2">
    <source>
        <dbReference type="ARBA" id="ARBA00022723"/>
    </source>
</evidence>
<dbReference type="CDD" id="cd01335">
    <property type="entry name" value="Radical_SAM"/>
    <property type="match status" value="1"/>
</dbReference>
<proteinExistence type="predicted"/>
<keyword evidence="1" id="KW-0949">S-adenosyl-L-methionine</keyword>
<evidence type="ECO:0000256" key="4">
    <source>
        <dbReference type="ARBA" id="ARBA00023014"/>
    </source>
</evidence>
<sequence>MFVSKVIFLKIKDTKSLCPECGKPLDAEVYDEGGKVYIKKTCDEHGEFINTYWSNDDDYNRVNKFEPSITSVENPCVENTAPCPSNCGLCSKHETSTVLGLIDVTNRCNLRCPVCFANAAASGRLFEPTQDEIRQMLKNLRNLKPNPTPAIQYAGGEPTVRKDIVELVAMAKEEGFTHVQIATNGLKLAMKENLAQELKDAGLNTVYLAFDGVTPEPYINNRGRDLLQYKLDAIENCRKANLGVVLVPTLIKGVNDHQVGEIIKFAFDHNENIYGVNFQPVSFAGRTPADQVEDQRITIPDFIKIIEDQTDGEVKTTDFYPPSSVEPVANFIGALDGEKPSVTLNCHQHCGIATYVFREKTEGPGKDKLIPINRFIDVDDLFEKLTELTNKLNEGGFGIKKRVLASATAALPKLVHTSRTPKGLDIVRILLNVFTKRSYDALGAFSKDAMLISCMHFMDPFNFDEDRVKKCVIHYATPDGRIIPFCTFNSMYREGVEEEFSTPLKKSKA</sequence>
<dbReference type="PROSITE" id="PS51918">
    <property type="entry name" value="RADICAL_SAM"/>
    <property type="match status" value="1"/>
</dbReference>
<organism evidence="6 7">
    <name type="scientific">Methanobrevibacter millerae</name>
    <dbReference type="NCBI Taxonomy" id="230361"/>
    <lineage>
        <taxon>Archaea</taxon>
        <taxon>Methanobacteriati</taxon>
        <taxon>Methanobacteriota</taxon>
        <taxon>Methanomada group</taxon>
        <taxon>Methanobacteria</taxon>
        <taxon>Methanobacteriales</taxon>
        <taxon>Methanobacteriaceae</taxon>
        <taxon>Methanobrevibacter</taxon>
    </lineage>
</organism>
<dbReference type="PANTHER" id="PTHR43306:SF1">
    <property type="entry name" value="7,8-DIHYDRO-6-HYDROXYMETHYLPTERIN DIMETHYLTRANSFERASE"/>
    <property type="match status" value="1"/>
</dbReference>
<dbReference type="Proteomes" id="UP000067738">
    <property type="component" value="Chromosome"/>
</dbReference>
<evidence type="ECO:0000256" key="3">
    <source>
        <dbReference type="ARBA" id="ARBA00023004"/>
    </source>
</evidence>
<dbReference type="GO" id="GO:0046872">
    <property type="term" value="F:metal ion binding"/>
    <property type="evidence" value="ECO:0007669"/>
    <property type="project" value="UniProtKB-KW"/>
</dbReference>
<keyword evidence="2" id="KW-0479">Metal-binding</keyword>
<dbReference type="SFLD" id="SFLDS00029">
    <property type="entry name" value="Radical_SAM"/>
    <property type="match status" value="1"/>
</dbReference>
<dbReference type="InterPro" id="IPR007197">
    <property type="entry name" value="rSAM"/>
</dbReference>
<keyword evidence="3" id="KW-0408">Iron</keyword>
<protein>
    <submittedName>
        <fullName evidence="6">Molybdenum cofactor biosynthesis protein MoaA</fullName>
    </submittedName>
</protein>
<dbReference type="NCBIfam" id="NF045702">
    <property type="entry name" value="rSAM_GDGT_ether"/>
    <property type="match status" value="1"/>
</dbReference>
<dbReference type="SUPFAM" id="SSF102114">
    <property type="entry name" value="Radical SAM enzymes"/>
    <property type="match status" value="1"/>
</dbReference>
<keyword evidence="4" id="KW-0411">Iron-sulfur</keyword>
<dbReference type="GO" id="GO:0008168">
    <property type="term" value="F:methyltransferase activity"/>
    <property type="evidence" value="ECO:0007669"/>
    <property type="project" value="InterPro"/>
</dbReference>
<evidence type="ECO:0000313" key="7">
    <source>
        <dbReference type="Proteomes" id="UP000067738"/>
    </source>
</evidence>
<evidence type="ECO:0000259" key="5">
    <source>
        <dbReference type="PROSITE" id="PS51918"/>
    </source>
</evidence>
<keyword evidence="7" id="KW-1185">Reference proteome</keyword>
<gene>
    <name evidence="6" type="primary">moaA</name>
    <name evidence="6" type="ORF">sm9_1775</name>
</gene>
<dbReference type="AlphaFoldDB" id="A0A0U3DNP5"/>
<dbReference type="Pfam" id="PF04055">
    <property type="entry name" value="Radical_SAM"/>
    <property type="match status" value="1"/>
</dbReference>
<dbReference type="SFLD" id="SFLDG01100">
    <property type="entry name" value="methyltransferase_(Class_D)"/>
    <property type="match status" value="1"/>
</dbReference>
<evidence type="ECO:0000313" key="6">
    <source>
        <dbReference type="EMBL" id="ALT69542.1"/>
    </source>
</evidence>
<dbReference type="Pfam" id="PF23545">
    <property type="entry name" value="Zn_ribbon_HMPTM"/>
    <property type="match status" value="1"/>
</dbReference>
<dbReference type="InterPro" id="IPR013785">
    <property type="entry name" value="Aldolase_TIM"/>
</dbReference>
<dbReference type="InterPro" id="IPR056488">
    <property type="entry name" value="Zn_ribbon_HMPTM"/>
</dbReference>
<dbReference type="OrthoDB" id="49555at2157"/>
<reference evidence="6 7" key="1">
    <citation type="submission" date="2015-04" db="EMBL/GenBank/DDBJ databases">
        <title>The complete genome sequence of the rumen methanogen Methanobrevibacter millerae SM9.</title>
        <authorList>
            <person name="Leahy S.C."/>
            <person name="Kelly W.J."/>
            <person name="Pacheco D.M."/>
            <person name="Li D."/>
            <person name="Altermann E."/>
            <person name="Attwood G.T."/>
        </authorList>
    </citation>
    <scope>NUCLEOTIDE SEQUENCE [LARGE SCALE GENOMIC DNA]</scope>
    <source>
        <strain evidence="6 7">SM9</strain>
    </source>
</reference>
<accession>A0A0U3DNP5</accession>
<dbReference type="SFLD" id="SFLDF00385">
    <property type="entry name" value="7_8-dihydro-6-hydroxymethylpte"/>
    <property type="match status" value="1"/>
</dbReference>
<dbReference type="InterPro" id="IPR058240">
    <property type="entry name" value="rSAM_sf"/>
</dbReference>
<name>A0A0U3DNP5_9EURY</name>
<dbReference type="EMBL" id="CP011266">
    <property type="protein sequence ID" value="ALT69542.1"/>
    <property type="molecule type" value="Genomic_DNA"/>
</dbReference>
<dbReference type="InterPro" id="IPR034471">
    <property type="entry name" value="GDGT/MA_synthase"/>
</dbReference>
<dbReference type="GO" id="GO:0051539">
    <property type="term" value="F:4 iron, 4 sulfur cluster binding"/>
    <property type="evidence" value="ECO:0007669"/>
    <property type="project" value="InterPro"/>
</dbReference>
<dbReference type="PATRIC" id="fig|230361.4.peg.1837"/>
<feature type="domain" description="Radical SAM core" evidence="5">
    <location>
        <begin position="94"/>
        <end position="323"/>
    </location>
</feature>
<dbReference type="KEGG" id="mmil:sm9_1775"/>
<dbReference type="InterPro" id="IPR034474">
    <property type="entry name" value="Methyltransferase_Class_D"/>
</dbReference>
<dbReference type="Gene3D" id="3.20.20.70">
    <property type="entry name" value="Aldolase class I"/>
    <property type="match status" value="1"/>
</dbReference>
<evidence type="ECO:0000256" key="1">
    <source>
        <dbReference type="ARBA" id="ARBA00022691"/>
    </source>
</evidence>
<dbReference type="SFLD" id="SFLDG01067">
    <property type="entry name" value="SPASM/twitch_domain_containing"/>
    <property type="match status" value="1"/>
</dbReference>